<proteinExistence type="predicted"/>
<evidence type="ECO:0000256" key="1">
    <source>
        <dbReference type="SAM" id="MobiDB-lite"/>
    </source>
</evidence>
<organism evidence="2 3">
    <name type="scientific">Bradyrhizobium lablabi</name>
    <dbReference type="NCBI Taxonomy" id="722472"/>
    <lineage>
        <taxon>Bacteria</taxon>
        <taxon>Pseudomonadati</taxon>
        <taxon>Pseudomonadota</taxon>
        <taxon>Alphaproteobacteria</taxon>
        <taxon>Hyphomicrobiales</taxon>
        <taxon>Nitrobacteraceae</taxon>
        <taxon>Bradyrhizobium</taxon>
    </lineage>
</organism>
<reference evidence="2 3" key="1">
    <citation type="submission" date="2014-03" db="EMBL/GenBank/DDBJ databases">
        <title>Bradyrhizobium valentinum sp. nov., isolated from effective nodules of Lupinus mariae-josephae, a lupine endemic of basic-lime soils in Eastern Spain.</title>
        <authorList>
            <person name="Duran D."/>
            <person name="Rey L."/>
            <person name="Navarro A."/>
            <person name="Busquets A."/>
            <person name="Imperial J."/>
            <person name="Ruiz-Argueso T."/>
        </authorList>
    </citation>
    <scope>NUCLEOTIDE SEQUENCE [LARGE SCALE GENOMIC DNA]</scope>
    <source>
        <strain evidence="2 3">CCBAU 23086</strain>
    </source>
</reference>
<sequence>MFVRLTRPMRAKAGWFAALLYLFCVLAPGVTLALGDAASCLLPPPGTTAAAHVHEGAQEEQAASHQHHAMQADQHAVHHADAGHDAMPELDAMPGHAKHPHDGKGSMGPCCAMLCVSAIATDPPVVATPTPPISLCVSENFQRLPGEAPSLLYRPPIA</sequence>
<feature type="region of interest" description="Disordered" evidence="1">
    <location>
        <begin position="51"/>
        <end position="102"/>
    </location>
</feature>
<dbReference type="AlphaFoldDB" id="A0A0R3MKI3"/>
<evidence type="ECO:0000313" key="3">
    <source>
        <dbReference type="Proteomes" id="UP000051660"/>
    </source>
</evidence>
<protein>
    <submittedName>
        <fullName evidence="2">Uncharacterized protein</fullName>
    </submittedName>
</protein>
<accession>A0A0R3MKI3</accession>
<comment type="caution">
    <text evidence="2">The sequence shown here is derived from an EMBL/GenBank/DDBJ whole genome shotgun (WGS) entry which is preliminary data.</text>
</comment>
<feature type="compositionally biased region" description="Basic and acidic residues" evidence="1">
    <location>
        <begin position="75"/>
        <end position="87"/>
    </location>
</feature>
<evidence type="ECO:0000313" key="2">
    <source>
        <dbReference type="EMBL" id="KRR20818.1"/>
    </source>
</evidence>
<gene>
    <name evidence="2" type="ORF">CQ14_26340</name>
</gene>
<dbReference type="EMBL" id="LLYB01000085">
    <property type="protein sequence ID" value="KRR20818.1"/>
    <property type="molecule type" value="Genomic_DNA"/>
</dbReference>
<dbReference type="Proteomes" id="UP000051660">
    <property type="component" value="Unassembled WGS sequence"/>
</dbReference>
<name>A0A0R3MKI3_9BRAD</name>
<feature type="compositionally biased region" description="Low complexity" evidence="1">
    <location>
        <begin position="59"/>
        <end position="74"/>
    </location>
</feature>